<dbReference type="RefSeq" id="WP_074201888.1">
    <property type="nucleotide sequence ID" value="NZ_FSRE01000004.1"/>
</dbReference>
<evidence type="ECO:0000313" key="7">
    <source>
        <dbReference type="EMBL" id="SIO16259.1"/>
    </source>
</evidence>
<dbReference type="Gene3D" id="3.40.50.150">
    <property type="entry name" value="Vaccinia Virus protein VP39"/>
    <property type="match status" value="1"/>
</dbReference>
<dbReference type="PIRSF" id="PIRSF003078">
    <property type="entry name" value="GidB"/>
    <property type="match status" value="1"/>
</dbReference>
<evidence type="ECO:0000256" key="6">
    <source>
        <dbReference type="HAMAP-Rule" id="MF_00074"/>
    </source>
</evidence>
<comment type="subcellular location">
    <subcellularLocation>
        <location evidence="6">Cytoplasm</location>
    </subcellularLocation>
</comment>
<comment type="catalytic activity">
    <reaction evidence="6">
        <text>guanosine(527) in 16S rRNA + S-adenosyl-L-methionine = N(7)-methylguanosine(527) in 16S rRNA + S-adenosyl-L-homocysteine</text>
        <dbReference type="Rhea" id="RHEA:42732"/>
        <dbReference type="Rhea" id="RHEA-COMP:10209"/>
        <dbReference type="Rhea" id="RHEA-COMP:10210"/>
        <dbReference type="ChEBI" id="CHEBI:57856"/>
        <dbReference type="ChEBI" id="CHEBI:59789"/>
        <dbReference type="ChEBI" id="CHEBI:74269"/>
        <dbReference type="ChEBI" id="CHEBI:74480"/>
        <dbReference type="EC" id="2.1.1.170"/>
    </reaction>
</comment>
<evidence type="ECO:0000256" key="2">
    <source>
        <dbReference type="ARBA" id="ARBA00022552"/>
    </source>
</evidence>
<accession>A0A1N6H968</accession>
<evidence type="ECO:0000256" key="4">
    <source>
        <dbReference type="ARBA" id="ARBA00022679"/>
    </source>
</evidence>
<feature type="binding site" evidence="6">
    <location>
        <position position="80"/>
    </location>
    <ligand>
        <name>S-adenosyl-L-methionine</name>
        <dbReference type="ChEBI" id="CHEBI:59789"/>
    </ligand>
</feature>
<name>A0A1N6H968_9GAMM</name>
<dbReference type="GO" id="GO:0005829">
    <property type="term" value="C:cytosol"/>
    <property type="evidence" value="ECO:0007669"/>
    <property type="project" value="TreeGrafter"/>
</dbReference>
<evidence type="ECO:0000256" key="3">
    <source>
        <dbReference type="ARBA" id="ARBA00022603"/>
    </source>
</evidence>
<dbReference type="Proteomes" id="UP000198461">
    <property type="component" value="Unassembled WGS sequence"/>
</dbReference>
<keyword evidence="3 6" id="KW-0489">Methyltransferase</keyword>
<comment type="function">
    <text evidence="6">Specifically methylates the N7 position of guanine in position 527 of 16S rRNA.</text>
</comment>
<proteinExistence type="inferred from homology"/>
<dbReference type="SUPFAM" id="SSF53335">
    <property type="entry name" value="S-adenosyl-L-methionine-dependent methyltransferases"/>
    <property type="match status" value="1"/>
</dbReference>
<dbReference type="EC" id="2.1.1.170" evidence="6"/>
<dbReference type="OrthoDB" id="9808773at2"/>
<keyword evidence="1 6" id="KW-0963">Cytoplasm</keyword>
<dbReference type="PANTHER" id="PTHR31760">
    <property type="entry name" value="S-ADENOSYL-L-METHIONINE-DEPENDENT METHYLTRANSFERASES SUPERFAMILY PROTEIN"/>
    <property type="match status" value="1"/>
</dbReference>
<evidence type="ECO:0000256" key="5">
    <source>
        <dbReference type="ARBA" id="ARBA00022691"/>
    </source>
</evidence>
<dbReference type="GO" id="GO:0070043">
    <property type="term" value="F:rRNA (guanine-N7-)-methyltransferase activity"/>
    <property type="evidence" value="ECO:0007669"/>
    <property type="project" value="UniProtKB-UniRule"/>
</dbReference>
<evidence type="ECO:0000313" key="8">
    <source>
        <dbReference type="Proteomes" id="UP000198461"/>
    </source>
</evidence>
<dbReference type="Pfam" id="PF02527">
    <property type="entry name" value="GidB"/>
    <property type="match status" value="1"/>
</dbReference>
<dbReference type="AlphaFoldDB" id="A0A1N6H968"/>
<dbReference type="NCBIfam" id="TIGR00138">
    <property type="entry name" value="rsmG_gidB"/>
    <property type="match status" value="1"/>
</dbReference>
<dbReference type="STRING" id="364032.SAMN05443662_1611"/>
<keyword evidence="2 6" id="KW-0698">rRNA processing</keyword>
<keyword evidence="5 6" id="KW-0949">S-adenosyl-L-methionine</keyword>
<feature type="binding site" evidence="6">
    <location>
        <begin position="131"/>
        <end position="132"/>
    </location>
    <ligand>
        <name>S-adenosyl-L-methionine</name>
        <dbReference type="ChEBI" id="CHEBI:59789"/>
    </ligand>
</feature>
<comment type="caution">
    <text evidence="6">Lacks conserved residue(s) required for the propagation of feature annotation.</text>
</comment>
<dbReference type="HAMAP" id="MF_00074">
    <property type="entry name" value="16SrRNA_methyltr_G"/>
    <property type="match status" value="1"/>
</dbReference>
<dbReference type="PANTHER" id="PTHR31760:SF0">
    <property type="entry name" value="S-ADENOSYL-L-METHIONINE-DEPENDENT METHYLTRANSFERASES SUPERFAMILY PROTEIN"/>
    <property type="match status" value="1"/>
</dbReference>
<evidence type="ECO:0000256" key="1">
    <source>
        <dbReference type="ARBA" id="ARBA00022490"/>
    </source>
</evidence>
<sequence length="211" mass="23776">MADWREQAQHDLLQGAAQLGLTLSETQQAQILDYVALLHKWNRAYNLTAVREPVEMLRRHVLDTLAVVPHIPQRHLLDVGTGPGIPGIILAIVWPDAALTLLDSNGKKARFVRMAVRELGLQNVHVAQARVEQFEVDTPFTGIISRAFADLGDFVCLTRHLLADDGRWWGMKGHVENELDHLPDDVAVVRIIELAVPFETARRSLIELRKR</sequence>
<feature type="binding site" evidence="6">
    <location>
        <position position="146"/>
    </location>
    <ligand>
        <name>S-adenosyl-L-methionine</name>
        <dbReference type="ChEBI" id="CHEBI:59789"/>
    </ligand>
</feature>
<comment type="similarity">
    <text evidence="6">Belongs to the methyltransferase superfamily. RNA methyltransferase RsmG family.</text>
</comment>
<keyword evidence="8" id="KW-1185">Reference proteome</keyword>
<dbReference type="EMBL" id="FSRE01000004">
    <property type="protein sequence ID" value="SIO16259.1"/>
    <property type="molecule type" value="Genomic_DNA"/>
</dbReference>
<keyword evidence="4 6" id="KW-0808">Transferase</keyword>
<protein>
    <recommendedName>
        <fullName evidence="6">Ribosomal RNA small subunit methyltransferase G</fullName>
        <ecNumber evidence="6">2.1.1.170</ecNumber>
    </recommendedName>
    <alternativeName>
        <fullName evidence="6">16S rRNA 7-methylguanosine methyltransferase</fullName>
        <shortName evidence="6">16S rRNA m7G methyltransferase</shortName>
    </alternativeName>
</protein>
<dbReference type="CDD" id="cd02440">
    <property type="entry name" value="AdoMet_MTases"/>
    <property type="match status" value="1"/>
</dbReference>
<dbReference type="InterPro" id="IPR029063">
    <property type="entry name" value="SAM-dependent_MTases_sf"/>
</dbReference>
<gene>
    <name evidence="6" type="primary">rsmG</name>
    <name evidence="7" type="ORF">SAMN05443662_1611</name>
</gene>
<organism evidence="7 8">
    <name type="scientific">Sulfurivirga caldicuralii</name>
    <dbReference type="NCBI Taxonomy" id="364032"/>
    <lineage>
        <taxon>Bacteria</taxon>
        <taxon>Pseudomonadati</taxon>
        <taxon>Pseudomonadota</taxon>
        <taxon>Gammaproteobacteria</taxon>
        <taxon>Thiotrichales</taxon>
        <taxon>Piscirickettsiaceae</taxon>
        <taxon>Sulfurivirga</taxon>
    </lineage>
</organism>
<reference evidence="7 8" key="1">
    <citation type="submission" date="2016-11" db="EMBL/GenBank/DDBJ databases">
        <authorList>
            <person name="Jaros S."/>
            <person name="Januszkiewicz K."/>
            <person name="Wedrychowicz H."/>
        </authorList>
    </citation>
    <scope>NUCLEOTIDE SEQUENCE [LARGE SCALE GENOMIC DNA]</scope>
    <source>
        <strain evidence="7 8">DSM 17737</strain>
    </source>
</reference>
<dbReference type="InterPro" id="IPR003682">
    <property type="entry name" value="rRNA_ssu_MeTfrase_G"/>
</dbReference>